<sequence length="406" mass="43868">MLESDEDGAPGRGKIIQRHKREMKALLEQKRIESGKLMSFAKAKRENKKIEARQEKRDLEDKYKALEDAMKQRHAEELRQASDETPEEASDQPPQASEYVEVEADEGTPGTRKSRAQKKKNLLAEIEKELREGPKVGTVAAVAEAAVPVGANSRGPYRFFLHQALPTVANCLPGGSSAMPQRTRIQSFEEILAAVRSGAMPSVMPARAGSALQPPHRGGFTLPARSLYDSGYRGQSFGPSGEACPQARPEMLERAREEARIAEEQGKLAQKGPASGPPGPPTGIVVIEQKFVDFLLGPGGQSLAAINHAAGVNVILDQTHKFSGYSHAKIYGSEEKVKDAKLAIDFKLSQWLPLQDRRRGLAAVTAAAPAPLSSESGLWARQSARGTSPVKEIEDSSAVKVTGGLL</sequence>
<dbReference type="InterPro" id="IPR004088">
    <property type="entry name" value="KH_dom_type_1"/>
</dbReference>
<dbReference type="EMBL" id="CAMXCT030001557">
    <property type="protein sequence ID" value="CAL4778479.1"/>
    <property type="molecule type" value="Genomic_DNA"/>
</dbReference>
<evidence type="ECO:0000313" key="4">
    <source>
        <dbReference type="EMBL" id="CAI3991167.1"/>
    </source>
</evidence>
<dbReference type="PROSITE" id="PS50084">
    <property type="entry name" value="KH_TYPE_1"/>
    <property type="match status" value="1"/>
</dbReference>
<dbReference type="Pfam" id="PF00013">
    <property type="entry name" value="KH_1"/>
    <property type="match status" value="1"/>
</dbReference>
<dbReference type="EMBL" id="CAMXCT010001557">
    <property type="protein sequence ID" value="CAI3991167.1"/>
    <property type="molecule type" value="Genomic_DNA"/>
</dbReference>
<keyword evidence="6" id="KW-1185">Reference proteome</keyword>
<evidence type="ECO:0000256" key="1">
    <source>
        <dbReference type="PROSITE-ProRule" id="PRU00117"/>
    </source>
</evidence>
<dbReference type="OrthoDB" id="425197at2759"/>
<comment type="caution">
    <text evidence="4">The sequence shown here is derived from an EMBL/GenBank/DDBJ whole genome shotgun (WGS) entry which is preliminary data.</text>
</comment>
<reference evidence="5 6" key="2">
    <citation type="submission" date="2024-05" db="EMBL/GenBank/DDBJ databases">
        <authorList>
            <person name="Chen Y."/>
            <person name="Shah S."/>
            <person name="Dougan E. K."/>
            <person name="Thang M."/>
            <person name="Chan C."/>
        </authorList>
    </citation>
    <scope>NUCLEOTIDE SEQUENCE [LARGE SCALE GENOMIC DNA]</scope>
</reference>
<dbReference type="SUPFAM" id="SSF54791">
    <property type="entry name" value="Eukaryotic type KH-domain (KH-domain type I)"/>
    <property type="match status" value="1"/>
</dbReference>
<evidence type="ECO:0000313" key="6">
    <source>
        <dbReference type="Proteomes" id="UP001152797"/>
    </source>
</evidence>
<dbReference type="AlphaFoldDB" id="A0A9P1CHD8"/>
<feature type="compositionally biased region" description="Basic and acidic residues" evidence="2">
    <location>
        <begin position="48"/>
        <end position="82"/>
    </location>
</feature>
<dbReference type="Gene3D" id="3.30.1370.10">
    <property type="entry name" value="K Homology domain, type 1"/>
    <property type="match status" value="1"/>
</dbReference>
<reference evidence="4" key="1">
    <citation type="submission" date="2022-10" db="EMBL/GenBank/DDBJ databases">
        <authorList>
            <person name="Chen Y."/>
            <person name="Dougan E. K."/>
            <person name="Chan C."/>
            <person name="Rhodes N."/>
            <person name="Thang M."/>
        </authorList>
    </citation>
    <scope>NUCLEOTIDE SEQUENCE</scope>
</reference>
<organism evidence="4">
    <name type="scientific">Cladocopium goreaui</name>
    <dbReference type="NCBI Taxonomy" id="2562237"/>
    <lineage>
        <taxon>Eukaryota</taxon>
        <taxon>Sar</taxon>
        <taxon>Alveolata</taxon>
        <taxon>Dinophyceae</taxon>
        <taxon>Suessiales</taxon>
        <taxon>Symbiodiniaceae</taxon>
        <taxon>Cladocopium</taxon>
    </lineage>
</organism>
<evidence type="ECO:0000256" key="2">
    <source>
        <dbReference type="SAM" id="MobiDB-lite"/>
    </source>
</evidence>
<keyword evidence="1" id="KW-0694">RNA-binding</keyword>
<dbReference type="CDD" id="cd00105">
    <property type="entry name" value="KH-I"/>
    <property type="match status" value="1"/>
</dbReference>
<feature type="region of interest" description="Disordered" evidence="2">
    <location>
        <begin position="38"/>
        <end position="119"/>
    </location>
</feature>
<evidence type="ECO:0000313" key="5">
    <source>
        <dbReference type="EMBL" id="CAL4778479.1"/>
    </source>
</evidence>
<accession>A0A9P1CHD8</accession>
<gene>
    <name evidence="4" type="ORF">C1SCF055_LOCUS18097</name>
</gene>
<feature type="region of interest" description="Disordered" evidence="2">
    <location>
        <begin position="260"/>
        <end position="282"/>
    </location>
</feature>
<protein>
    <recommendedName>
        <fullName evidence="3">K Homology domain-containing protein</fullName>
    </recommendedName>
</protein>
<dbReference type="GO" id="GO:0003723">
    <property type="term" value="F:RNA binding"/>
    <property type="evidence" value="ECO:0007669"/>
    <property type="project" value="UniProtKB-UniRule"/>
</dbReference>
<evidence type="ECO:0000259" key="3">
    <source>
        <dbReference type="Pfam" id="PF00013"/>
    </source>
</evidence>
<feature type="domain" description="K Homology" evidence="3">
    <location>
        <begin position="285"/>
        <end position="344"/>
    </location>
</feature>
<dbReference type="EMBL" id="CAMXCT020001557">
    <property type="protein sequence ID" value="CAL1144542.1"/>
    <property type="molecule type" value="Genomic_DNA"/>
</dbReference>
<dbReference type="InterPro" id="IPR036612">
    <property type="entry name" value="KH_dom_type_1_sf"/>
</dbReference>
<name>A0A9P1CHD8_9DINO</name>
<proteinExistence type="predicted"/>
<dbReference type="Proteomes" id="UP001152797">
    <property type="component" value="Unassembled WGS sequence"/>
</dbReference>